<keyword evidence="2" id="KW-0732">Signal</keyword>
<gene>
    <name evidence="3" type="ORF">PFISCL1PPCAC_13738</name>
</gene>
<sequence>KELQAMLRLSALLLILTLAEAEVPFTYSTIYDENDFMGVNEVGLQSCINGGCSVYVSASQEAVESIKHMFLYNAQTQLNVSLYNIYMQNNPTTWQKEGRHLSDTGYSIRNYNNAAKIGPLVVYVVASQAPYYANEQVEIYDAATMRRPSMSKKITVIMSSEPYNLFVQSYGNTLQAFVRATGFDNNFQRQSPDDCQIIVDHNEGAPFRVRLNSPIITVNFESTFNTQICASINSYNGAALDYPGIATSQGYVGCKWNNFRTYTSSIYSSISAFELKDSHGIDRMNELTYRVRTNGNDKMSYTTTFAGGTQTFDVTGDGAQLETNNQNAQVRNSSSPYSGNDVSC</sequence>
<dbReference type="Proteomes" id="UP001432322">
    <property type="component" value="Unassembled WGS sequence"/>
</dbReference>
<evidence type="ECO:0000256" key="2">
    <source>
        <dbReference type="SAM" id="SignalP"/>
    </source>
</evidence>
<protein>
    <submittedName>
        <fullName evidence="3">Uncharacterized protein</fullName>
    </submittedName>
</protein>
<feature type="compositionally biased region" description="Polar residues" evidence="1">
    <location>
        <begin position="321"/>
        <end position="344"/>
    </location>
</feature>
<feature type="region of interest" description="Disordered" evidence="1">
    <location>
        <begin position="316"/>
        <end position="344"/>
    </location>
</feature>
<proteinExistence type="predicted"/>
<comment type="caution">
    <text evidence="3">The sequence shown here is derived from an EMBL/GenBank/DDBJ whole genome shotgun (WGS) entry which is preliminary data.</text>
</comment>
<organism evidence="3 4">
    <name type="scientific">Pristionchus fissidentatus</name>
    <dbReference type="NCBI Taxonomy" id="1538716"/>
    <lineage>
        <taxon>Eukaryota</taxon>
        <taxon>Metazoa</taxon>
        <taxon>Ecdysozoa</taxon>
        <taxon>Nematoda</taxon>
        <taxon>Chromadorea</taxon>
        <taxon>Rhabditida</taxon>
        <taxon>Rhabditina</taxon>
        <taxon>Diplogasteromorpha</taxon>
        <taxon>Diplogasteroidea</taxon>
        <taxon>Neodiplogasteridae</taxon>
        <taxon>Pristionchus</taxon>
    </lineage>
</organism>
<reference evidence="3" key="1">
    <citation type="submission" date="2023-10" db="EMBL/GenBank/DDBJ databases">
        <title>Genome assembly of Pristionchus species.</title>
        <authorList>
            <person name="Yoshida K."/>
            <person name="Sommer R.J."/>
        </authorList>
    </citation>
    <scope>NUCLEOTIDE SEQUENCE</scope>
    <source>
        <strain evidence="3">RS5133</strain>
    </source>
</reference>
<evidence type="ECO:0000313" key="4">
    <source>
        <dbReference type="Proteomes" id="UP001432322"/>
    </source>
</evidence>
<accession>A0AAV5VS27</accession>
<keyword evidence="4" id="KW-1185">Reference proteome</keyword>
<evidence type="ECO:0000256" key="1">
    <source>
        <dbReference type="SAM" id="MobiDB-lite"/>
    </source>
</evidence>
<evidence type="ECO:0000313" key="3">
    <source>
        <dbReference type="EMBL" id="GMT22441.1"/>
    </source>
</evidence>
<dbReference type="EMBL" id="BTSY01000004">
    <property type="protein sequence ID" value="GMT22441.1"/>
    <property type="molecule type" value="Genomic_DNA"/>
</dbReference>
<dbReference type="AlphaFoldDB" id="A0AAV5VS27"/>
<feature type="chain" id="PRO_5043596384" evidence="2">
    <location>
        <begin position="22"/>
        <end position="344"/>
    </location>
</feature>
<name>A0AAV5VS27_9BILA</name>
<feature type="signal peptide" evidence="2">
    <location>
        <begin position="1"/>
        <end position="21"/>
    </location>
</feature>
<feature type="non-terminal residue" evidence="3">
    <location>
        <position position="1"/>
    </location>
</feature>